<reference evidence="2" key="1">
    <citation type="submission" date="2022-12" db="EMBL/GenBank/DDBJ databases">
        <authorList>
            <person name="Petersen C."/>
        </authorList>
    </citation>
    <scope>NUCLEOTIDE SEQUENCE</scope>
    <source>
        <strain evidence="2">IBT 15544</strain>
    </source>
</reference>
<feature type="region of interest" description="Disordered" evidence="1">
    <location>
        <begin position="1"/>
        <end position="25"/>
    </location>
</feature>
<evidence type="ECO:0000313" key="3">
    <source>
        <dbReference type="Proteomes" id="UP001150904"/>
    </source>
</evidence>
<dbReference type="Proteomes" id="UP001150904">
    <property type="component" value="Unassembled WGS sequence"/>
</dbReference>
<name>A0A9W9MMI0_9EURO</name>
<feature type="compositionally biased region" description="Basic and acidic residues" evidence="1">
    <location>
        <begin position="1"/>
        <end position="11"/>
    </location>
</feature>
<evidence type="ECO:0000256" key="1">
    <source>
        <dbReference type="SAM" id="MobiDB-lite"/>
    </source>
</evidence>
<keyword evidence="3" id="KW-1185">Reference proteome</keyword>
<comment type="caution">
    <text evidence="2">The sequence shown here is derived from an EMBL/GenBank/DDBJ whole genome shotgun (WGS) entry which is preliminary data.</text>
</comment>
<accession>A0A9W9MMI0</accession>
<sequence>MRGEWPTEVSRDNFMQGQSSAPGMEGPAGIDVPEYRTLPIQTCPHGSPAHYVSGEELEALVQSLDAGSAKHGRQTVIARRLAVIGQRLLAARRNEASTGIGPASGHDEVSTEADSGESKNKDMVTVDGDYITSLDLLADPGAKYVTEYEQFHQTGLVGQFGPTQGAVQQWLFQNSQASWQTTWHQALPDWAHGAFSLVRQWEKNREVASLGEPAPKRRNMGWKLRQAEAILGRSQATILAELYHLTCCGYVAISCPTPFSRCCDSFSGLTTSTVMTDHIRSEDHGEGWLATQLLATNYYRFVSCAVRASENDLGAIAWASSAIAESRPDIKPARCDLNALLTARQVCAGMPAMTAHVMQRAGIEGSKVRDVFARNMRCQIAVNDIYDTLTDIDALEGANSALYLYAAGTGYSVVDLALRVRGDLVVAAEHYLSEGSVSGLRAALFNVLFFEGSPRYYYREVVNTRGRLSTGDQYVKTTSTGIDGWLEPTNKSVGYLNVLNDALKALGGPLGSYENSPPSQARATTLLLSLAPVFSGTCPNPREAELSCTRYLLDYQVQAVKAGKDILAYADYVHSLLAPVAAKYDPQPAMCS</sequence>
<dbReference type="AlphaFoldDB" id="A0A9W9MMI0"/>
<gene>
    <name evidence="2" type="ORF">N7498_004955</name>
</gene>
<feature type="region of interest" description="Disordered" evidence="1">
    <location>
        <begin position="96"/>
        <end position="122"/>
    </location>
</feature>
<proteinExistence type="predicted"/>
<evidence type="ECO:0000313" key="2">
    <source>
        <dbReference type="EMBL" id="KAJ5204076.1"/>
    </source>
</evidence>
<protein>
    <submittedName>
        <fullName evidence="2">Uncharacterized protein</fullName>
    </submittedName>
</protein>
<organism evidence="2 3">
    <name type="scientific">Penicillium cinerascens</name>
    <dbReference type="NCBI Taxonomy" id="70096"/>
    <lineage>
        <taxon>Eukaryota</taxon>
        <taxon>Fungi</taxon>
        <taxon>Dikarya</taxon>
        <taxon>Ascomycota</taxon>
        <taxon>Pezizomycotina</taxon>
        <taxon>Eurotiomycetes</taxon>
        <taxon>Eurotiomycetidae</taxon>
        <taxon>Eurotiales</taxon>
        <taxon>Aspergillaceae</taxon>
        <taxon>Penicillium</taxon>
    </lineage>
</organism>
<dbReference type="RefSeq" id="XP_058308555.1">
    <property type="nucleotide sequence ID" value="XM_058452017.1"/>
</dbReference>
<dbReference type="EMBL" id="JAPQKR010000012">
    <property type="protein sequence ID" value="KAJ5204076.1"/>
    <property type="molecule type" value="Genomic_DNA"/>
</dbReference>
<dbReference type="GeneID" id="83179318"/>
<reference evidence="2" key="2">
    <citation type="journal article" date="2023" name="IMA Fungus">
        <title>Comparative genomic study of the Penicillium genus elucidates a diverse pangenome and 15 lateral gene transfer events.</title>
        <authorList>
            <person name="Petersen C."/>
            <person name="Sorensen T."/>
            <person name="Nielsen M.R."/>
            <person name="Sondergaard T.E."/>
            <person name="Sorensen J.L."/>
            <person name="Fitzpatrick D.A."/>
            <person name="Frisvad J.C."/>
            <person name="Nielsen K.L."/>
        </authorList>
    </citation>
    <scope>NUCLEOTIDE SEQUENCE</scope>
    <source>
        <strain evidence="2">IBT 15544</strain>
    </source>
</reference>